<dbReference type="GO" id="GO:0003676">
    <property type="term" value="F:nucleic acid binding"/>
    <property type="evidence" value="ECO:0007669"/>
    <property type="project" value="InterPro"/>
</dbReference>
<dbReference type="InterPro" id="IPR050953">
    <property type="entry name" value="N4_N6_ade-DNA_methylase"/>
</dbReference>
<dbReference type="InterPro" id="IPR002052">
    <property type="entry name" value="DNA_methylase_N6_adenine_CS"/>
</dbReference>
<organism evidence="8 9">
    <name type="scientific">Levilactobacillus koreensis</name>
    <dbReference type="NCBI Taxonomy" id="637971"/>
    <lineage>
        <taxon>Bacteria</taxon>
        <taxon>Bacillati</taxon>
        <taxon>Bacillota</taxon>
        <taxon>Bacilli</taxon>
        <taxon>Lactobacillales</taxon>
        <taxon>Lactobacillaceae</taxon>
        <taxon>Levilactobacillus</taxon>
    </lineage>
</organism>
<keyword evidence="4" id="KW-0949">S-adenosyl-L-methionine</keyword>
<evidence type="ECO:0000256" key="6">
    <source>
        <dbReference type="SAM" id="Coils"/>
    </source>
</evidence>
<dbReference type="SUPFAM" id="SSF53335">
    <property type="entry name" value="S-adenosyl-L-methionine-dependent methyltransferases"/>
    <property type="match status" value="1"/>
</dbReference>
<evidence type="ECO:0000256" key="2">
    <source>
        <dbReference type="ARBA" id="ARBA00022603"/>
    </source>
</evidence>
<dbReference type="Proteomes" id="UP000036000">
    <property type="component" value="Chromosome"/>
</dbReference>
<dbReference type="PANTHER" id="PTHR33841:SF1">
    <property type="entry name" value="DNA METHYLTRANSFERASE A"/>
    <property type="match status" value="1"/>
</dbReference>
<dbReference type="PANTHER" id="PTHR33841">
    <property type="entry name" value="DNA METHYLTRANSFERASE YEEA-RELATED"/>
    <property type="match status" value="1"/>
</dbReference>
<dbReference type="KEGG" id="lko:ABN16_06755"/>
<dbReference type="EMBL" id="CP012033">
    <property type="protein sequence ID" value="AKP64724.1"/>
    <property type="molecule type" value="Genomic_DNA"/>
</dbReference>
<protein>
    <recommendedName>
        <fullName evidence="1">site-specific DNA-methyltransferase (adenine-specific)</fullName>
        <ecNumber evidence="1">2.1.1.72</ecNumber>
    </recommendedName>
</protein>
<dbReference type="GO" id="GO:0032259">
    <property type="term" value="P:methylation"/>
    <property type="evidence" value="ECO:0007669"/>
    <property type="project" value="UniProtKB-KW"/>
</dbReference>
<dbReference type="PROSITE" id="PS00092">
    <property type="entry name" value="N6_MTASE"/>
    <property type="match status" value="1"/>
</dbReference>
<feature type="domain" description="Type II methyltransferase M.TaqI-like" evidence="7">
    <location>
        <begin position="356"/>
        <end position="575"/>
    </location>
</feature>
<dbReference type="GO" id="GO:0004519">
    <property type="term" value="F:endonuclease activity"/>
    <property type="evidence" value="ECO:0007669"/>
    <property type="project" value="UniProtKB-KW"/>
</dbReference>
<reference evidence="8 9" key="1">
    <citation type="submission" date="2015-07" db="EMBL/GenBank/DDBJ databases">
        <title>Lactobacillus korensis/26-25/ whole genome sequencing.</title>
        <authorList>
            <person name="Kim M.K."/>
            <person name="Im W.-T."/>
            <person name="Srinivasan S."/>
            <person name="Lee J.-J."/>
        </authorList>
    </citation>
    <scope>NUCLEOTIDE SEQUENCE [LARGE SCALE GENOMIC DNA]</scope>
    <source>
        <strain evidence="8 9">26-25</strain>
    </source>
</reference>
<keyword evidence="8" id="KW-0540">Nuclease</keyword>
<dbReference type="RefSeq" id="WP_048734158.1">
    <property type="nucleotide sequence ID" value="NZ_CP012033.1"/>
</dbReference>
<evidence type="ECO:0000313" key="9">
    <source>
        <dbReference type="Proteomes" id="UP000036000"/>
    </source>
</evidence>
<name>A0AAC9ERE3_9LACO</name>
<keyword evidence="6" id="KW-0175">Coiled coil</keyword>
<dbReference type="NCBIfam" id="NF033452">
    <property type="entry name" value="BREX_1_MTaseX"/>
    <property type="match status" value="1"/>
</dbReference>
<proteinExistence type="predicted"/>
<evidence type="ECO:0000313" key="8">
    <source>
        <dbReference type="EMBL" id="AKP64724.1"/>
    </source>
</evidence>
<accession>A0AAC9ERE3</accession>
<comment type="catalytic activity">
    <reaction evidence="5">
        <text>a 2'-deoxyadenosine in DNA + S-adenosyl-L-methionine = an N(6)-methyl-2'-deoxyadenosine in DNA + S-adenosyl-L-homocysteine + H(+)</text>
        <dbReference type="Rhea" id="RHEA:15197"/>
        <dbReference type="Rhea" id="RHEA-COMP:12418"/>
        <dbReference type="Rhea" id="RHEA-COMP:12419"/>
        <dbReference type="ChEBI" id="CHEBI:15378"/>
        <dbReference type="ChEBI" id="CHEBI:57856"/>
        <dbReference type="ChEBI" id="CHEBI:59789"/>
        <dbReference type="ChEBI" id="CHEBI:90615"/>
        <dbReference type="ChEBI" id="CHEBI:90616"/>
        <dbReference type="EC" id="2.1.1.72"/>
    </reaction>
</comment>
<dbReference type="REBASE" id="116404">
    <property type="entry name" value="Lko2625ORF6755P"/>
</dbReference>
<sequence>MDKTAIKKFAVEARRSLIESIKLRAASLGISEKGVEDKLPISTSEVEYYKDEQNGITGKDIVKRQKLVAELNQRATKNDIATAFHDLVEEVAYTWFNRIIAIRFMEVNDYLPSRTRVLSSTENRNEPDIMIHALDIADDLGGFSAKEQDLINQALDTEQLTVLDDEYRMLFIKQANALNKNLPYLFETTNDYAELLFTPSYHDGVIQHLITDVSEDDFNVAVGGQVEIIGWLYQYYNTEPHNQVVNITGGPVKKADIPAATQLFTTDWVVKYMVDNSLGKFWLERHPDSQLKDYLRFLLPSDIEFVSDDESIEDVKIIDNAMGSGHILVYAFDVLMKIYAEQGYSSRDAATSILKNNLFGLEIDKRAYQLAYFALMMKARQFNRRALRAGSVTPNVFVFEDTDDISEEFMSRVDTEVQPELADIVERFSNARELGSIIHFDSKKYNFNELRLAVDSVQVDDLDLFSFQMMKEKLLRVLRIAEILCDRYEVVVTNPPYMNKMEPALKKYVKKYYADYSGDLFSIFIFSNSNLAKTGGYSAFMTPFVWMFIKTYEKLRKYLIENKKIDSLIQMEYSAFEEATVPINTFVLKNTRSEETGTYVKLSAFKGGMDVQKDRVLEAIANSSIDYLYRTNQANFAKIPGMPIAYWASESLIHDFEVGTRMDTIVTPKQGLATANNNRFLREWYEVKLKRIKFDATSLKDALVSGKKWFPYNKGGSYRKWYGNYDYVVNWQDDGHEIRNFKGPNGKVRSRPQNTNYYFREAITWSDITSGTFSIRLRKYGSIHDVSGMSAFSKSNTDLLNILGLMNSSVGNYIFKMLNPTIHLQIGNFQAFPVISTTSLQMIDCVKTSVGLSQNDWDSFETSWDFTHHPLLTHIADDKQNEVNGKLKNAFGLWQDEAQNRFDQLKANEEELNRIFIDLYGLNDELTPDVADKDISVRLADEKRDIKSFLSYFVGVVFGRYSLDVKGLAYAGGDWDKGKYQSFVPNEDNILMLNDADYFGDSRDIINRLKEFLTVTLEAETVEENLSYIASVVGKKADSDEAAIRRYFVEDFFKDHKKIYQKRPIYWEFNSGRHNGFKALMYLHRYNVDELAMLRTNYLHPLQGKYELRIDQLTQLSGNETVASQKKRYEKELKHLEQQLIEIRKYDPLIQHIANQKIALDLDDGVIVNYDKVQSGSVILSKLK</sequence>
<keyword evidence="8" id="KW-0378">Hydrolase</keyword>
<evidence type="ECO:0000259" key="7">
    <source>
        <dbReference type="Pfam" id="PF07669"/>
    </source>
</evidence>
<dbReference type="Pfam" id="PF07669">
    <property type="entry name" value="Eco57I"/>
    <property type="match status" value="1"/>
</dbReference>
<keyword evidence="2" id="KW-0489">Methyltransferase</keyword>
<evidence type="ECO:0000256" key="3">
    <source>
        <dbReference type="ARBA" id="ARBA00022679"/>
    </source>
</evidence>
<dbReference type="Gene3D" id="3.40.50.150">
    <property type="entry name" value="Vaccinia Virus protein VP39"/>
    <property type="match status" value="1"/>
</dbReference>
<dbReference type="EC" id="2.1.1.72" evidence="1"/>
<keyword evidence="3" id="KW-0808">Transferase</keyword>
<keyword evidence="8" id="KW-0255">Endonuclease</keyword>
<evidence type="ECO:0000256" key="1">
    <source>
        <dbReference type="ARBA" id="ARBA00011900"/>
    </source>
</evidence>
<dbReference type="InterPro" id="IPR011639">
    <property type="entry name" value="MethylTrfase_TaqI-like_dom"/>
</dbReference>
<keyword evidence="9" id="KW-1185">Reference proteome</keyword>
<dbReference type="PRINTS" id="PR00507">
    <property type="entry name" value="N12N6MTFRASE"/>
</dbReference>
<evidence type="ECO:0000256" key="4">
    <source>
        <dbReference type="ARBA" id="ARBA00022691"/>
    </source>
</evidence>
<dbReference type="InterPro" id="IPR047939">
    <property type="entry name" value="BREX_1_PglX"/>
</dbReference>
<dbReference type="AlphaFoldDB" id="A0AAC9ERE3"/>
<dbReference type="InterPro" id="IPR029063">
    <property type="entry name" value="SAM-dependent_MTases_sf"/>
</dbReference>
<gene>
    <name evidence="8" type="ORF">ABN16_06755</name>
</gene>
<evidence type="ECO:0000256" key="5">
    <source>
        <dbReference type="ARBA" id="ARBA00047942"/>
    </source>
</evidence>
<dbReference type="GO" id="GO:0006304">
    <property type="term" value="P:DNA modification"/>
    <property type="evidence" value="ECO:0007669"/>
    <property type="project" value="InterPro"/>
</dbReference>
<dbReference type="GO" id="GO:0009007">
    <property type="term" value="F:site-specific DNA-methyltransferase (adenine-specific) activity"/>
    <property type="evidence" value="ECO:0007669"/>
    <property type="project" value="UniProtKB-EC"/>
</dbReference>
<feature type="coiled-coil region" evidence="6">
    <location>
        <begin position="1119"/>
        <end position="1146"/>
    </location>
</feature>